<dbReference type="PANTHER" id="PTHR13282">
    <property type="entry name" value="PROTEIN FAM32A"/>
    <property type="match status" value="1"/>
</dbReference>
<dbReference type="EMBL" id="LWCA01001674">
    <property type="protein sequence ID" value="OAF64685.1"/>
    <property type="molecule type" value="Genomic_DNA"/>
</dbReference>
<organism evidence="2 3">
    <name type="scientific">Intoshia linei</name>
    <dbReference type="NCBI Taxonomy" id="1819745"/>
    <lineage>
        <taxon>Eukaryota</taxon>
        <taxon>Metazoa</taxon>
        <taxon>Spiralia</taxon>
        <taxon>Lophotrochozoa</taxon>
        <taxon>Mesozoa</taxon>
        <taxon>Orthonectida</taxon>
        <taxon>Rhopaluridae</taxon>
        <taxon>Intoshia</taxon>
    </lineage>
</organism>
<reference evidence="2 3" key="1">
    <citation type="submission" date="2016-04" db="EMBL/GenBank/DDBJ databases">
        <title>The genome of Intoshia linei affirms orthonectids as highly simplified spiralians.</title>
        <authorList>
            <person name="Mikhailov K.V."/>
            <person name="Slusarev G.S."/>
            <person name="Nikitin M.A."/>
            <person name="Logacheva M.D."/>
            <person name="Penin A."/>
            <person name="Aleoshin V."/>
            <person name="Panchin Y.V."/>
        </authorList>
    </citation>
    <scope>NUCLEOTIDE SEQUENCE [LARGE SCALE GENOMIC DNA]</scope>
    <source>
        <strain evidence="2">Intl2013</strain>
        <tissue evidence="2">Whole animal</tissue>
    </source>
</reference>
<dbReference type="OrthoDB" id="205403at2759"/>
<sequence>MDHYDNFFLDQRLRCNPLCLYKINLKNKKIKSKKSKKAEITVTRMIENSSENTVKMSEKEKNDLNDISHTTNEINFKLVKRARRDRDITKKAAISYRQRINKLNTHLDNLTEHNDIPKVSWTK</sequence>
<comment type="caution">
    <text evidence="2">The sequence shown here is derived from an EMBL/GenBank/DDBJ whole genome shotgun (WGS) entry which is preliminary data.</text>
</comment>
<gene>
    <name evidence="2" type="ORF">A3Q56_07617</name>
</gene>
<dbReference type="PANTHER" id="PTHR13282:SF6">
    <property type="entry name" value="PROTEIN FAM32A"/>
    <property type="match status" value="1"/>
</dbReference>
<dbReference type="Proteomes" id="UP000078046">
    <property type="component" value="Unassembled WGS sequence"/>
</dbReference>
<dbReference type="AlphaFoldDB" id="A0A177ART0"/>
<proteinExistence type="inferred from homology"/>
<name>A0A177ART0_9BILA</name>
<evidence type="ECO:0000256" key="1">
    <source>
        <dbReference type="ARBA" id="ARBA00008948"/>
    </source>
</evidence>
<protein>
    <submittedName>
        <fullName evidence="2">Ovarian tumor associated protein</fullName>
    </submittedName>
</protein>
<accession>A0A177ART0</accession>
<evidence type="ECO:0000313" key="3">
    <source>
        <dbReference type="Proteomes" id="UP000078046"/>
    </source>
</evidence>
<comment type="similarity">
    <text evidence="1">Belongs to the FAM32 family.</text>
</comment>
<dbReference type="GO" id="GO:0005730">
    <property type="term" value="C:nucleolus"/>
    <property type="evidence" value="ECO:0007669"/>
    <property type="project" value="TreeGrafter"/>
</dbReference>
<evidence type="ECO:0000313" key="2">
    <source>
        <dbReference type="EMBL" id="OAF64685.1"/>
    </source>
</evidence>
<keyword evidence="3" id="KW-1185">Reference proteome</keyword>
<dbReference type="InterPro" id="IPR013865">
    <property type="entry name" value="FAM32A"/>
</dbReference>